<feature type="domain" description="PPM-type phosphatase" evidence="3">
    <location>
        <begin position="89"/>
        <end position="318"/>
    </location>
</feature>
<dbReference type="RefSeq" id="WP_282545035.1">
    <property type="nucleotide sequence ID" value="NZ_JASCIQ010000029.1"/>
</dbReference>
<evidence type="ECO:0000259" key="3">
    <source>
        <dbReference type="SMART" id="SM00331"/>
    </source>
</evidence>
<evidence type="ECO:0000256" key="2">
    <source>
        <dbReference type="SAM" id="MobiDB-lite"/>
    </source>
</evidence>
<proteinExistence type="predicted"/>
<dbReference type="InterPro" id="IPR036457">
    <property type="entry name" value="PPM-type-like_dom_sf"/>
</dbReference>
<gene>
    <name evidence="4" type="ORF">QIS96_25280</name>
</gene>
<reference evidence="4 5" key="1">
    <citation type="submission" date="2023-05" db="EMBL/GenBank/DDBJ databases">
        <title>Draft genome sequence of Streptomyces sp. B-S-A6 isolated from a cave soil in Thailand.</title>
        <authorList>
            <person name="Chamroensaksri N."/>
            <person name="Muangham S."/>
        </authorList>
    </citation>
    <scope>NUCLEOTIDE SEQUENCE [LARGE SCALE GENOMIC DNA]</scope>
    <source>
        <strain evidence="4 5">B-S-A6</strain>
    </source>
</reference>
<dbReference type="GO" id="GO:0004722">
    <property type="term" value="F:protein serine/threonine phosphatase activity"/>
    <property type="evidence" value="ECO:0007669"/>
    <property type="project" value="UniProtKB-EC"/>
</dbReference>
<dbReference type="PANTHER" id="PTHR43156:SF2">
    <property type="entry name" value="STAGE II SPORULATION PROTEIN E"/>
    <property type="match status" value="1"/>
</dbReference>
<evidence type="ECO:0000313" key="4">
    <source>
        <dbReference type="EMBL" id="MDI3407114.1"/>
    </source>
</evidence>
<comment type="caution">
    <text evidence="4">The sequence shown here is derived from an EMBL/GenBank/DDBJ whole genome shotgun (WGS) entry which is preliminary data.</text>
</comment>
<evidence type="ECO:0000313" key="5">
    <source>
        <dbReference type="Proteomes" id="UP001223978"/>
    </source>
</evidence>
<dbReference type="SMART" id="SM00331">
    <property type="entry name" value="PP2C_SIG"/>
    <property type="match status" value="1"/>
</dbReference>
<dbReference type="Pfam" id="PF07228">
    <property type="entry name" value="SpoIIE"/>
    <property type="match status" value="1"/>
</dbReference>
<feature type="region of interest" description="Disordered" evidence="2">
    <location>
        <begin position="318"/>
        <end position="340"/>
    </location>
</feature>
<accession>A0ABT6SGK1</accession>
<dbReference type="EMBL" id="JASCIQ010000029">
    <property type="protein sequence ID" value="MDI3407114.1"/>
    <property type="molecule type" value="Genomic_DNA"/>
</dbReference>
<dbReference type="EC" id="3.1.3.16" evidence="4"/>
<organism evidence="4 5">
    <name type="scientific">Streptomyces cavernicola</name>
    <dbReference type="NCBI Taxonomy" id="3043613"/>
    <lineage>
        <taxon>Bacteria</taxon>
        <taxon>Bacillati</taxon>
        <taxon>Actinomycetota</taxon>
        <taxon>Actinomycetes</taxon>
        <taxon>Kitasatosporales</taxon>
        <taxon>Streptomycetaceae</taxon>
        <taxon>Streptomyces</taxon>
    </lineage>
</organism>
<dbReference type="Gene3D" id="3.60.40.10">
    <property type="entry name" value="PPM-type phosphatase domain"/>
    <property type="match status" value="1"/>
</dbReference>
<feature type="compositionally biased region" description="Polar residues" evidence="2">
    <location>
        <begin position="328"/>
        <end position="340"/>
    </location>
</feature>
<name>A0ABT6SGK1_9ACTN</name>
<dbReference type="InterPro" id="IPR001932">
    <property type="entry name" value="PPM-type_phosphatase-like_dom"/>
</dbReference>
<dbReference type="Proteomes" id="UP001223978">
    <property type="component" value="Unassembled WGS sequence"/>
</dbReference>
<keyword evidence="5" id="KW-1185">Reference proteome</keyword>
<keyword evidence="1 4" id="KW-0378">Hydrolase</keyword>
<evidence type="ECO:0000256" key="1">
    <source>
        <dbReference type="ARBA" id="ARBA00022801"/>
    </source>
</evidence>
<protein>
    <submittedName>
        <fullName evidence="4">PP2C family protein-serine/threonine phosphatase</fullName>
        <ecNumber evidence="4">3.1.3.16</ecNumber>
    </submittedName>
</protein>
<dbReference type="PANTHER" id="PTHR43156">
    <property type="entry name" value="STAGE II SPORULATION PROTEIN E-RELATED"/>
    <property type="match status" value="1"/>
</dbReference>
<sequence>MIRIEARARVVALALPAIWGAVAVAYELTCPLAQEDGLGARMTSSAVFFAVGTGLTAGVRRVLLRELAQLSEVAKAAQRVLLRPLPPRLDGLAVAAGQLSAHRGADVGGDLYEAVVTERGVRVVMGDVRGHGLAPIGTVAAVLGSFREAAHDERELAGVLRRLERALGRHVDGVEGGAEGADGEEFVTVLLLEIRPDGSVFALNCGHPWPYRLGRGVGRIVGGEPLPPLGPFPLPDALPARYCGRILPGEVLLLHTDGVEDARDAAGRFFPLHRALVEAAAAPASPEPDELVGSLRGALLRHTGGRSGDDMALLALRNDRPRVPRQGCAQTANLRSSTRS</sequence>
<dbReference type="InterPro" id="IPR052016">
    <property type="entry name" value="Bact_Sigma-Reg"/>
</dbReference>